<feature type="domain" description="HTH tetR-type" evidence="5">
    <location>
        <begin position="15"/>
        <end position="75"/>
    </location>
</feature>
<gene>
    <name evidence="6" type="ORF">G1H19_04000</name>
</gene>
<dbReference type="InterPro" id="IPR009057">
    <property type="entry name" value="Homeodomain-like_sf"/>
</dbReference>
<dbReference type="Gene3D" id="1.10.10.60">
    <property type="entry name" value="Homeodomain-like"/>
    <property type="match status" value="1"/>
</dbReference>
<dbReference type="PANTHER" id="PTHR30055">
    <property type="entry name" value="HTH-TYPE TRANSCRIPTIONAL REGULATOR RUTR"/>
    <property type="match status" value="1"/>
</dbReference>
<dbReference type="PANTHER" id="PTHR30055:SF148">
    <property type="entry name" value="TETR-FAMILY TRANSCRIPTIONAL REGULATOR"/>
    <property type="match status" value="1"/>
</dbReference>
<evidence type="ECO:0000256" key="1">
    <source>
        <dbReference type="ARBA" id="ARBA00023015"/>
    </source>
</evidence>
<dbReference type="InterPro" id="IPR011075">
    <property type="entry name" value="TetR_C"/>
</dbReference>
<dbReference type="InterPro" id="IPR001647">
    <property type="entry name" value="HTH_TetR"/>
</dbReference>
<dbReference type="GO" id="GO:0003700">
    <property type="term" value="F:DNA-binding transcription factor activity"/>
    <property type="evidence" value="ECO:0007669"/>
    <property type="project" value="TreeGrafter"/>
</dbReference>
<dbReference type="GO" id="GO:0000976">
    <property type="term" value="F:transcription cis-regulatory region binding"/>
    <property type="evidence" value="ECO:0007669"/>
    <property type="project" value="TreeGrafter"/>
</dbReference>
<evidence type="ECO:0000313" key="6">
    <source>
        <dbReference type="EMBL" id="NEL53176.1"/>
    </source>
</evidence>
<sequence length="194" mass="21560">MDEADRAPHEDPRVTRTRAKVLDAARQLLLEVGFLDVTISAICARSGVSPSTVYRHWTTREEILRDAFSDAALVGYSPGRSLRDDLRDYALAFADGLQNSWGRVAATLVTTAVDDPEQRRVLRTFVDGYTADVATLLQRAADRGEQVAGRAAAEVVDSLVGPLFYRHLLRVLPLDEDFVRAQADRVHRELTDPD</sequence>
<keyword evidence="1" id="KW-0805">Transcription regulation</keyword>
<dbReference type="AlphaFoldDB" id="A0A7K3WA09"/>
<name>A0A7K3WA09_9ACTN</name>
<keyword evidence="2 4" id="KW-0238">DNA-binding</keyword>
<dbReference type="EMBL" id="JAAGWK010000008">
    <property type="protein sequence ID" value="NEL53176.1"/>
    <property type="molecule type" value="Genomic_DNA"/>
</dbReference>
<keyword evidence="3" id="KW-0804">Transcription</keyword>
<dbReference type="InterPro" id="IPR050109">
    <property type="entry name" value="HTH-type_TetR-like_transc_reg"/>
</dbReference>
<reference evidence="6 7" key="1">
    <citation type="submission" date="2020-02" db="EMBL/GenBank/DDBJ databases">
        <title>The whole genome sequence of CPCC 205119.</title>
        <authorList>
            <person name="Jiang Z."/>
        </authorList>
    </citation>
    <scope>NUCLEOTIDE SEQUENCE [LARGE SCALE GENOMIC DNA]</scope>
    <source>
        <strain evidence="6 7">CPCC 205119</strain>
    </source>
</reference>
<accession>A0A7K3WA09</accession>
<feature type="DNA-binding region" description="H-T-H motif" evidence="4">
    <location>
        <begin position="38"/>
        <end position="57"/>
    </location>
</feature>
<dbReference type="SUPFAM" id="SSF46689">
    <property type="entry name" value="Homeodomain-like"/>
    <property type="match status" value="1"/>
</dbReference>
<evidence type="ECO:0000259" key="5">
    <source>
        <dbReference type="PROSITE" id="PS50977"/>
    </source>
</evidence>
<dbReference type="Pfam" id="PF00440">
    <property type="entry name" value="TetR_N"/>
    <property type="match status" value="1"/>
</dbReference>
<dbReference type="Proteomes" id="UP000470470">
    <property type="component" value="Unassembled WGS sequence"/>
</dbReference>
<proteinExistence type="predicted"/>
<dbReference type="Gene3D" id="1.10.357.10">
    <property type="entry name" value="Tetracycline Repressor, domain 2"/>
    <property type="match status" value="1"/>
</dbReference>
<evidence type="ECO:0000256" key="3">
    <source>
        <dbReference type="ARBA" id="ARBA00023163"/>
    </source>
</evidence>
<comment type="caution">
    <text evidence="6">The sequence shown here is derived from an EMBL/GenBank/DDBJ whole genome shotgun (WGS) entry which is preliminary data.</text>
</comment>
<evidence type="ECO:0000256" key="4">
    <source>
        <dbReference type="PROSITE-ProRule" id="PRU00335"/>
    </source>
</evidence>
<evidence type="ECO:0000256" key="2">
    <source>
        <dbReference type="ARBA" id="ARBA00023125"/>
    </source>
</evidence>
<dbReference type="InterPro" id="IPR036271">
    <property type="entry name" value="Tet_transcr_reg_TetR-rel_C_sf"/>
</dbReference>
<dbReference type="SUPFAM" id="SSF48498">
    <property type="entry name" value="Tetracyclin repressor-like, C-terminal domain"/>
    <property type="match status" value="1"/>
</dbReference>
<dbReference type="Pfam" id="PF16859">
    <property type="entry name" value="TetR_C_11"/>
    <property type="match status" value="1"/>
</dbReference>
<dbReference type="RefSeq" id="WP_152730314.1">
    <property type="nucleotide sequence ID" value="NZ_JAABOZ010000007.1"/>
</dbReference>
<keyword evidence="7" id="KW-1185">Reference proteome</keyword>
<dbReference type="PROSITE" id="PS50977">
    <property type="entry name" value="HTH_TETR_2"/>
    <property type="match status" value="1"/>
</dbReference>
<organism evidence="6 7">
    <name type="scientific">Goekera deserti</name>
    <dbReference type="NCBI Taxonomy" id="2497753"/>
    <lineage>
        <taxon>Bacteria</taxon>
        <taxon>Bacillati</taxon>
        <taxon>Actinomycetota</taxon>
        <taxon>Actinomycetes</taxon>
        <taxon>Geodermatophilales</taxon>
        <taxon>Geodermatophilaceae</taxon>
        <taxon>Goekera</taxon>
    </lineage>
</organism>
<protein>
    <submittedName>
        <fullName evidence="6">TetR/AcrR family transcriptional regulator</fullName>
    </submittedName>
</protein>
<evidence type="ECO:0000313" key="7">
    <source>
        <dbReference type="Proteomes" id="UP000470470"/>
    </source>
</evidence>
<dbReference type="PRINTS" id="PR00455">
    <property type="entry name" value="HTHTETR"/>
</dbReference>